<name>A0A1X7PG15_9HYPH</name>
<dbReference type="Gene3D" id="3.30.2310.20">
    <property type="entry name" value="RelE-like"/>
    <property type="match status" value="1"/>
</dbReference>
<evidence type="ECO:0000313" key="4">
    <source>
        <dbReference type="Proteomes" id="UP000193083"/>
    </source>
</evidence>
<evidence type="ECO:0000256" key="1">
    <source>
        <dbReference type="ARBA" id="ARBA00006226"/>
    </source>
</evidence>
<proteinExistence type="inferred from homology"/>
<organism evidence="3 4">
    <name type="scientific">Mesorhizobium australicum</name>
    <dbReference type="NCBI Taxonomy" id="536018"/>
    <lineage>
        <taxon>Bacteria</taxon>
        <taxon>Pseudomonadati</taxon>
        <taxon>Pseudomonadota</taxon>
        <taxon>Alphaproteobacteria</taxon>
        <taxon>Hyphomicrobiales</taxon>
        <taxon>Phyllobacteriaceae</taxon>
        <taxon>Mesorhizobium</taxon>
    </lineage>
</organism>
<protein>
    <submittedName>
        <fullName evidence="3">mRNA interferase RelE/StbE</fullName>
    </submittedName>
</protein>
<dbReference type="Proteomes" id="UP000193083">
    <property type="component" value="Unassembled WGS sequence"/>
</dbReference>
<dbReference type="InterPro" id="IPR007712">
    <property type="entry name" value="RelE/ParE_toxin"/>
</dbReference>
<sequence>MPWQVRFERRAEKDLERLGSADRNRVARFINDRIAAREDPREIGEALHGPLGQYWKYRVGDFRVIASIEDAIVTVIVVRIGNRREVYR</sequence>
<accession>A0A1X7PG15</accession>
<dbReference type="EMBL" id="FXBL01000004">
    <property type="protein sequence ID" value="SMH50341.1"/>
    <property type="molecule type" value="Genomic_DNA"/>
</dbReference>
<dbReference type="InterPro" id="IPR035093">
    <property type="entry name" value="RelE/ParE_toxin_dom_sf"/>
</dbReference>
<dbReference type="PANTHER" id="PTHR35601">
    <property type="entry name" value="TOXIN RELE"/>
    <property type="match status" value="1"/>
</dbReference>
<gene>
    <name evidence="3" type="ORF">SAMN02982922_4136</name>
</gene>
<keyword evidence="2" id="KW-1277">Toxin-antitoxin system</keyword>
<dbReference type="PANTHER" id="PTHR35601:SF1">
    <property type="entry name" value="TOXIN RELE"/>
    <property type="match status" value="1"/>
</dbReference>
<dbReference type="Pfam" id="PF05016">
    <property type="entry name" value="ParE_toxin"/>
    <property type="match status" value="1"/>
</dbReference>
<dbReference type="OrthoDB" id="5570653at2"/>
<keyword evidence="4" id="KW-1185">Reference proteome</keyword>
<comment type="similarity">
    <text evidence="1">Belongs to the RelE toxin family.</text>
</comment>
<reference evidence="3 4" key="1">
    <citation type="submission" date="2017-04" db="EMBL/GenBank/DDBJ databases">
        <authorList>
            <person name="Afonso C.L."/>
            <person name="Miller P.J."/>
            <person name="Scott M.A."/>
            <person name="Spackman E."/>
            <person name="Goraichik I."/>
            <person name="Dimitrov K.M."/>
            <person name="Suarez D.L."/>
            <person name="Swayne D.E."/>
        </authorList>
    </citation>
    <scope>NUCLEOTIDE SEQUENCE [LARGE SCALE GENOMIC DNA]</scope>
    <source>
        <strain evidence="3 4">B5P</strain>
    </source>
</reference>
<evidence type="ECO:0000313" key="3">
    <source>
        <dbReference type="EMBL" id="SMH50341.1"/>
    </source>
</evidence>
<dbReference type="AlphaFoldDB" id="A0A1X7PG15"/>
<dbReference type="RefSeq" id="WP_085465861.1">
    <property type="nucleotide sequence ID" value="NZ_FXBL01000004.1"/>
</dbReference>
<evidence type="ECO:0000256" key="2">
    <source>
        <dbReference type="ARBA" id="ARBA00022649"/>
    </source>
</evidence>
<dbReference type="SUPFAM" id="SSF143011">
    <property type="entry name" value="RelE-like"/>
    <property type="match status" value="1"/>
</dbReference>